<evidence type="ECO:0000256" key="3">
    <source>
        <dbReference type="ARBA" id="ARBA00047899"/>
    </source>
</evidence>
<dbReference type="GO" id="GO:0004674">
    <property type="term" value="F:protein serine/threonine kinase activity"/>
    <property type="evidence" value="ECO:0007669"/>
    <property type="project" value="UniProtKB-EC"/>
</dbReference>
<keyword evidence="2" id="KW-0808">Transferase</keyword>
<feature type="domain" description="Sulfatase-modifying factor enzyme-like" evidence="5">
    <location>
        <begin position="255"/>
        <end position="340"/>
    </location>
</feature>
<dbReference type="EMBL" id="CCEJ010000004">
    <property type="protein sequence ID" value="CDR33875.1"/>
    <property type="molecule type" value="Genomic_DNA"/>
</dbReference>
<comment type="caution">
    <text evidence="6">The sequence shown here is derived from an EMBL/GenBank/DDBJ whole genome shotgun (WGS) entry which is preliminary data.</text>
</comment>
<comment type="catalytic activity">
    <reaction evidence="3">
        <text>L-threonyl-[protein] + ATP = O-phospho-L-threonyl-[protein] + ADP + H(+)</text>
        <dbReference type="Rhea" id="RHEA:46608"/>
        <dbReference type="Rhea" id="RHEA-COMP:11060"/>
        <dbReference type="Rhea" id="RHEA-COMP:11605"/>
        <dbReference type="ChEBI" id="CHEBI:15378"/>
        <dbReference type="ChEBI" id="CHEBI:30013"/>
        <dbReference type="ChEBI" id="CHEBI:30616"/>
        <dbReference type="ChEBI" id="CHEBI:61977"/>
        <dbReference type="ChEBI" id="CHEBI:456216"/>
        <dbReference type="EC" id="2.7.11.1"/>
    </reaction>
</comment>
<dbReference type="EC" id="2.7.11.1" evidence="1"/>
<dbReference type="InterPro" id="IPR016187">
    <property type="entry name" value="CTDL_fold"/>
</dbReference>
<dbReference type="GO" id="GO:0120147">
    <property type="term" value="F:formylglycine-generating oxidase activity"/>
    <property type="evidence" value="ECO:0007669"/>
    <property type="project" value="TreeGrafter"/>
</dbReference>
<organism evidence="6 7">
    <name type="scientific">Candidatus Criblamydia sequanensis CRIB-18</name>
    <dbReference type="NCBI Taxonomy" id="1437425"/>
    <lineage>
        <taxon>Bacteria</taxon>
        <taxon>Pseudomonadati</taxon>
        <taxon>Chlamydiota</taxon>
        <taxon>Chlamydiia</taxon>
        <taxon>Parachlamydiales</taxon>
        <taxon>Candidatus Criblamydiaceae</taxon>
        <taxon>Candidatus Criblamydia</taxon>
    </lineage>
</organism>
<dbReference type="SUPFAM" id="SSF56436">
    <property type="entry name" value="C-type lectin-like"/>
    <property type="match status" value="1"/>
</dbReference>
<reference evidence="6" key="2">
    <citation type="submission" date="2014-09" db="EMBL/GenBank/DDBJ databases">
        <title>Criblamydia sequanensis harbors a mega-plasmid encoding arsenite resistance.</title>
        <authorList>
            <person name="Bertelli C."/>
            <person name="Goesmann A."/>
            <person name="Greub G."/>
        </authorList>
    </citation>
    <scope>NUCLEOTIDE SEQUENCE [LARGE SCALE GENOMIC DNA]</scope>
    <source>
        <strain evidence="6">CRIB-18</strain>
    </source>
</reference>
<evidence type="ECO:0000256" key="1">
    <source>
        <dbReference type="ARBA" id="ARBA00012513"/>
    </source>
</evidence>
<accession>A0A090D1K1</accession>
<dbReference type="Pfam" id="PF03781">
    <property type="entry name" value="FGE-sulfatase"/>
    <property type="match status" value="1"/>
</dbReference>
<name>A0A090D1K1_9BACT</name>
<evidence type="ECO:0000256" key="4">
    <source>
        <dbReference type="ARBA" id="ARBA00048679"/>
    </source>
</evidence>
<evidence type="ECO:0000259" key="5">
    <source>
        <dbReference type="Pfam" id="PF03781"/>
    </source>
</evidence>
<dbReference type="STRING" id="1437425.CSEC_1049"/>
<sequence length="393" mass="45141">MAEGENMKKFYAFLGFSIAWGSCSMAQNDPNSSLSYYSGLSIAPSHYGTWKPPGLNSLGLNLDSPHFSSVSIAAYKESPQEAGIFHDDEVVNEFFLENQINEEKRLLVWLENKIAANPFHDFEYVESEIIEDLNENELAYLSKAFVGSTLKTSEDQIVAYSLPKKEDPSLNQFANEPDLYREMTGTDEGGSSFHEYPEFEKEDESHLYKEEEKLKEEEKQLFEVNEEDIYREPKPKEFSPEASFYDSQRSDMVLLDENQMASNENLKAPFYIGKREVTNREYLAYVQANNAKAPSHWVRGIPRPGTENQPVVNVSHQEAEKFAKWKGMRLPTLSEWLLANELEMILEEKGLSEWFALDGENQESPKFKSNPTTSFRVAYYKKPLKEMVSSPKR</sequence>
<evidence type="ECO:0000256" key="2">
    <source>
        <dbReference type="ARBA" id="ARBA00022777"/>
    </source>
</evidence>
<dbReference type="InterPro" id="IPR005532">
    <property type="entry name" value="SUMF_dom"/>
</dbReference>
<keyword evidence="2" id="KW-0418">Kinase</keyword>
<gene>
    <name evidence="6" type="ORF">CSEC_1049</name>
</gene>
<protein>
    <recommendedName>
        <fullName evidence="1">non-specific serine/threonine protein kinase</fullName>
        <ecNumber evidence="1">2.7.11.1</ecNumber>
    </recommendedName>
</protein>
<evidence type="ECO:0000313" key="6">
    <source>
        <dbReference type="EMBL" id="CDR33875.1"/>
    </source>
</evidence>
<dbReference type="InterPro" id="IPR051043">
    <property type="entry name" value="Sulfatase_Mod_Factor_Kinase"/>
</dbReference>
<keyword evidence="7" id="KW-1185">Reference proteome</keyword>
<dbReference type="PANTHER" id="PTHR23150">
    <property type="entry name" value="SULFATASE MODIFYING FACTOR 1, 2"/>
    <property type="match status" value="1"/>
</dbReference>
<dbReference type="AlphaFoldDB" id="A0A090D1K1"/>
<dbReference type="Proteomes" id="UP000031552">
    <property type="component" value="Unassembled WGS sequence"/>
</dbReference>
<proteinExistence type="predicted"/>
<evidence type="ECO:0000313" key="7">
    <source>
        <dbReference type="Proteomes" id="UP000031552"/>
    </source>
</evidence>
<dbReference type="InterPro" id="IPR042095">
    <property type="entry name" value="SUMF_sf"/>
</dbReference>
<comment type="catalytic activity">
    <reaction evidence="4">
        <text>L-seryl-[protein] + ATP = O-phospho-L-seryl-[protein] + ADP + H(+)</text>
        <dbReference type="Rhea" id="RHEA:17989"/>
        <dbReference type="Rhea" id="RHEA-COMP:9863"/>
        <dbReference type="Rhea" id="RHEA-COMP:11604"/>
        <dbReference type="ChEBI" id="CHEBI:15378"/>
        <dbReference type="ChEBI" id="CHEBI:29999"/>
        <dbReference type="ChEBI" id="CHEBI:30616"/>
        <dbReference type="ChEBI" id="CHEBI:83421"/>
        <dbReference type="ChEBI" id="CHEBI:456216"/>
        <dbReference type="EC" id="2.7.11.1"/>
    </reaction>
</comment>
<dbReference type="Gene3D" id="3.90.1580.10">
    <property type="entry name" value="paralog of FGE (formylglycine-generating enzyme)"/>
    <property type="match status" value="1"/>
</dbReference>
<dbReference type="PANTHER" id="PTHR23150:SF19">
    <property type="entry name" value="FORMYLGLYCINE-GENERATING ENZYME"/>
    <property type="match status" value="1"/>
</dbReference>
<reference evidence="6" key="1">
    <citation type="submission" date="2013-12" db="EMBL/GenBank/DDBJ databases">
        <authorList>
            <person name="Linke B."/>
        </authorList>
    </citation>
    <scope>NUCLEOTIDE SEQUENCE [LARGE SCALE GENOMIC DNA]</scope>
    <source>
        <strain evidence="6">CRIB-18</strain>
    </source>
</reference>
<dbReference type="eggNOG" id="COG1262">
    <property type="taxonomic scope" value="Bacteria"/>
</dbReference>